<proteinExistence type="predicted"/>
<dbReference type="Proteomes" id="UP000886501">
    <property type="component" value="Unassembled WGS sequence"/>
</dbReference>
<protein>
    <submittedName>
        <fullName evidence="1">Uncharacterized protein</fullName>
    </submittedName>
</protein>
<evidence type="ECO:0000313" key="1">
    <source>
        <dbReference type="EMBL" id="KAF9645327.1"/>
    </source>
</evidence>
<keyword evidence="2" id="KW-1185">Reference proteome</keyword>
<name>A0ACB6Z6Y3_THEGA</name>
<sequence length="770" mass="83219">MSTMTITSSGPLPPSSKTPMTASPRNPRPPVLTSGPSPSSTNSPAQLAAILAETLQENENLKRELAIARRNAEKYERMVGLTQSSPQNSTSPPSPEALSQSAMKRLIDSENKLERMQIERDEAQARIKILQELWNQLNHYLDHCEFRIKDAREGFNRRMADAGGKLVEITPEQLALHLPELPFPNAGPFPPPTYLPQDSMPPNNRSRTHHHRQPPPLTNIMHSKPPSLHQTPTVLVPPSGSISSPVASFSVPQPGSRVRPRADSLDGPSHCSAGLPPTKKLRGGDSVFVESGKYVGSPNTVHAHPPPPQLKPPPTNAPHGPTHPHREAGGRNRNRSDASSGRGQSPHRPSSRSSSTSLDDMLIEATSVPYDGQPPPPGQYNYPLPLPPPHPQTHHTHPVHPPRSPSPTQSPASRVGMYPSPGQGAGMHSYQTHIFAPPVTGAPPVRKSNTTSMASSLSRGGSFTGNLSHHQTHVLGPGGYPPTNTQGQRICRQCGLVGRYKDGKCVEKWGPGPEGPGTVCDKCRKKMKRVERRGTIESQQQREQREQYQQVQQALAIHRSQQQTANAINQPPSSTHNDNGFHDRAPSSSTTGSSLRRTDTVVVGPGMNYEHPPRTPPPPSRPEDVRPQVMYANDPETTHHSGANGNGVPRTPQESAMVRARSDLDHRMKTMSPSRTSNGGKGSVSSPSPAGSHPQISTPNGSNKADDIHPVDTSLEEVDNDAEGEEDAEAELLEAVDAAEEAAHALREKSSGGSHADDPDDVDMKIEQEI</sequence>
<reference evidence="1" key="1">
    <citation type="submission" date="2019-10" db="EMBL/GenBank/DDBJ databases">
        <authorList>
            <consortium name="DOE Joint Genome Institute"/>
            <person name="Kuo A."/>
            <person name="Miyauchi S."/>
            <person name="Kiss E."/>
            <person name="Drula E."/>
            <person name="Kohler A."/>
            <person name="Sanchez-Garcia M."/>
            <person name="Andreopoulos B."/>
            <person name="Barry K.W."/>
            <person name="Bonito G."/>
            <person name="Buee M."/>
            <person name="Carver A."/>
            <person name="Chen C."/>
            <person name="Cichocki N."/>
            <person name="Clum A."/>
            <person name="Culley D."/>
            <person name="Crous P.W."/>
            <person name="Fauchery L."/>
            <person name="Girlanda M."/>
            <person name="Hayes R."/>
            <person name="Keri Z."/>
            <person name="Labutti K."/>
            <person name="Lipzen A."/>
            <person name="Lombard V."/>
            <person name="Magnuson J."/>
            <person name="Maillard F."/>
            <person name="Morin E."/>
            <person name="Murat C."/>
            <person name="Nolan M."/>
            <person name="Ohm R."/>
            <person name="Pangilinan J."/>
            <person name="Pereira M."/>
            <person name="Perotto S."/>
            <person name="Peter M."/>
            <person name="Riley R."/>
            <person name="Sitrit Y."/>
            <person name="Stielow B."/>
            <person name="Szollosi G."/>
            <person name="Zifcakova L."/>
            <person name="Stursova M."/>
            <person name="Spatafora J.W."/>
            <person name="Tedersoo L."/>
            <person name="Vaario L.-M."/>
            <person name="Yamada A."/>
            <person name="Yan M."/>
            <person name="Wang P."/>
            <person name="Xu J."/>
            <person name="Bruns T."/>
            <person name="Baldrian P."/>
            <person name="Vilgalys R."/>
            <person name="Henrissat B."/>
            <person name="Grigoriev I.V."/>
            <person name="Hibbett D."/>
            <person name="Nagy L.G."/>
            <person name="Martin F.M."/>
        </authorList>
    </citation>
    <scope>NUCLEOTIDE SEQUENCE</scope>
    <source>
        <strain evidence="1">P2</strain>
    </source>
</reference>
<organism evidence="1 2">
    <name type="scientific">Thelephora ganbajun</name>
    <name type="common">Ganba fungus</name>
    <dbReference type="NCBI Taxonomy" id="370292"/>
    <lineage>
        <taxon>Eukaryota</taxon>
        <taxon>Fungi</taxon>
        <taxon>Dikarya</taxon>
        <taxon>Basidiomycota</taxon>
        <taxon>Agaricomycotina</taxon>
        <taxon>Agaricomycetes</taxon>
        <taxon>Thelephorales</taxon>
        <taxon>Thelephoraceae</taxon>
        <taxon>Thelephora</taxon>
    </lineage>
</organism>
<evidence type="ECO:0000313" key="2">
    <source>
        <dbReference type="Proteomes" id="UP000886501"/>
    </source>
</evidence>
<dbReference type="EMBL" id="MU118095">
    <property type="protein sequence ID" value="KAF9645327.1"/>
    <property type="molecule type" value="Genomic_DNA"/>
</dbReference>
<reference evidence="1" key="2">
    <citation type="journal article" date="2020" name="Nat. Commun.">
        <title>Large-scale genome sequencing of mycorrhizal fungi provides insights into the early evolution of symbiotic traits.</title>
        <authorList>
            <person name="Miyauchi S."/>
            <person name="Kiss E."/>
            <person name="Kuo A."/>
            <person name="Drula E."/>
            <person name="Kohler A."/>
            <person name="Sanchez-Garcia M."/>
            <person name="Morin E."/>
            <person name="Andreopoulos B."/>
            <person name="Barry K.W."/>
            <person name="Bonito G."/>
            <person name="Buee M."/>
            <person name="Carver A."/>
            <person name="Chen C."/>
            <person name="Cichocki N."/>
            <person name="Clum A."/>
            <person name="Culley D."/>
            <person name="Crous P.W."/>
            <person name="Fauchery L."/>
            <person name="Girlanda M."/>
            <person name="Hayes R.D."/>
            <person name="Keri Z."/>
            <person name="LaButti K."/>
            <person name="Lipzen A."/>
            <person name="Lombard V."/>
            <person name="Magnuson J."/>
            <person name="Maillard F."/>
            <person name="Murat C."/>
            <person name="Nolan M."/>
            <person name="Ohm R.A."/>
            <person name="Pangilinan J."/>
            <person name="Pereira M.F."/>
            <person name="Perotto S."/>
            <person name="Peter M."/>
            <person name="Pfister S."/>
            <person name="Riley R."/>
            <person name="Sitrit Y."/>
            <person name="Stielow J.B."/>
            <person name="Szollosi G."/>
            <person name="Zifcakova L."/>
            <person name="Stursova M."/>
            <person name="Spatafora J.W."/>
            <person name="Tedersoo L."/>
            <person name="Vaario L.M."/>
            <person name="Yamada A."/>
            <person name="Yan M."/>
            <person name="Wang P."/>
            <person name="Xu J."/>
            <person name="Bruns T."/>
            <person name="Baldrian P."/>
            <person name="Vilgalys R."/>
            <person name="Dunand C."/>
            <person name="Henrissat B."/>
            <person name="Grigoriev I.V."/>
            <person name="Hibbett D."/>
            <person name="Nagy L.G."/>
            <person name="Martin F.M."/>
        </authorList>
    </citation>
    <scope>NUCLEOTIDE SEQUENCE</scope>
    <source>
        <strain evidence="1">P2</strain>
    </source>
</reference>
<comment type="caution">
    <text evidence="1">The sequence shown here is derived from an EMBL/GenBank/DDBJ whole genome shotgun (WGS) entry which is preliminary data.</text>
</comment>
<gene>
    <name evidence="1" type="ORF">BDM02DRAFT_3189820</name>
</gene>
<accession>A0ACB6Z6Y3</accession>